<organism evidence="5 6">
    <name type="scientific">Weissella minor</name>
    <dbReference type="NCBI Taxonomy" id="1620"/>
    <lineage>
        <taxon>Bacteria</taxon>
        <taxon>Bacillati</taxon>
        <taxon>Bacillota</taxon>
        <taxon>Bacilli</taxon>
        <taxon>Lactobacillales</taxon>
        <taxon>Lactobacillaceae</taxon>
        <taxon>Weissella</taxon>
    </lineage>
</organism>
<keyword evidence="2" id="KW-0238">DNA-binding</keyword>
<keyword evidence="3" id="KW-0804">Transcription</keyword>
<dbReference type="RefSeq" id="WP_057788990.1">
    <property type="nucleotide sequence ID" value="NZ_CBDALJ010000026.1"/>
</dbReference>
<evidence type="ECO:0000256" key="1">
    <source>
        <dbReference type="ARBA" id="ARBA00023015"/>
    </source>
</evidence>
<dbReference type="PATRIC" id="fig|1620.3.peg.1152"/>
<reference evidence="5 6" key="1">
    <citation type="journal article" date="2015" name="Genome Announc.">
        <title>Expanding the biotechnology potential of lactobacilli through comparative genomics of 213 strains and associated genera.</title>
        <authorList>
            <person name="Sun Z."/>
            <person name="Harris H.M."/>
            <person name="McCann A."/>
            <person name="Guo C."/>
            <person name="Argimon S."/>
            <person name="Zhang W."/>
            <person name="Yang X."/>
            <person name="Jeffery I.B."/>
            <person name="Cooney J.C."/>
            <person name="Kagawa T.F."/>
            <person name="Liu W."/>
            <person name="Song Y."/>
            <person name="Salvetti E."/>
            <person name="Wrobel A."/>
            <person name="Rasinkangas P."/>
            <person name="Parkhill J."/>
            <person name="Rea M.C."/>
            <person name="O'Sullivan O."/>
            <person name="Ritari J."/>
            <person name="Douillard F.P."/>
            <person name="Paul Ross R."/>
            <person name="Yang R."/>
            <person name="Briner A.E."/>
            <person name="Felis G.E."/>
            <person name="de Vos W.M."/>
            <person name="Barrangou R."/>
            <person name="Klaenhammer T.R."/>
            <person name="Caufield P.W."/>
            <person name="Cui Y."/>
            <person name="Zhang H."/>
            <person name="O'Toole P.W."/>
        </authorList>
    </citation>
    <scope>NUCLEOTIDE SEQUENCE [LARGE SCALE GENOMIC DNA]</scope>
    <source>
        <strain evidence="5 6">DSM 20014</strain>
    </source>
</reference>
<dbReference type="PANTHER" id="PTHR33204:SF29">
    <property type="entry name" value="TRANSCRIPTIONAL REGULATOR"/>
    <property type="match status" value="1"/>
</dbReference>
<feature type="domain" description="HTH hxlR-type" evidence="4">
    <location>
        <begin position="11"/>
        <end position="110"/>
    </location>
</feature>
<dbReference type="STRING" id="1620.IV67_GL001138"/>
<evidence type="ECO:0000259" key="4">
    <source>
        <dbReference type="PROSITE" id="PS51118"/>
    </source>
</evidence>
<evidence type="ECO:0000256" key="2">
    <source>
        <dbReference type="ARBA" id="ARBA00023125"/>
    </source>
</evidence>
<evidence type="ECO:0000313" key="6">
    <source>
        <dbReference type="Proteomes" id="UP000051673"/>
    </source>
</evidence>
<evidence type="ECO:0000313" key="5">
    <source>
        <dbReference type="EMBL" id="KRN76087.1"/>
    </source>
</evidence>
<dbReference type="Pfam" id="PF01638">
    <property type="entry name" value="HxlR"/>
    <property type="match status" value="1"/>
</dbReference>
<keyword evidence="6" id="KW-1185">Reference proteome</keyword>
<keyword evidence="1" id="KW-0805">Transcription regulation</keyword>
<dbReference type="SUPFAM" id="SSF46785">
    <property type="entry name" value="Winged helix' DNA-binding domain"/>
    <property type="match status" value="1"/>
</dbReference>
<gene>
    <name evidence="5" type="ORF">IV67_GL001138</name>
</gene>
<dbReference type="OrthoDB" id="9791143at2"/>
<evidence type="ECO:0000256" key="3">
    <source>
        <dbReference type="ARBA" id="ARBA00023163"/>
    </source>
</evidence>
<dbReference type="Gene3D" id="1.10.10.10">
    <property type="entry name" value="Winged helix-like DNA-binding domain superfamily/Winged helix DNA-binding domain"/>
    <property type="match status" value="1"/>
</dbReference>
<dbReference type="GO" id="GO:0003677">
    <property type="term" value="F:DNA binding"/>
    <property type="evidence" value="ECO:0007669"/>
    <property type="project" value="UniProtKB-KW"/>
</dbReference>
<proteinExistence type="predicted"/>
<dbReference type="InterPro" id="IPR036390">
    <property type="entry name" value="WH_DNA-bd_sf"/>
</dbReference>
<sequence>MREVYDCDLGCPVQNTLQFISGKWKSVILYHLFENKVLRFSEFESKLPYVSKRMLAKQLSELEADGLIDKTIYPVVPVKTEYRLTEFGKSLYPVIRAMEIWGDDYAQMVAREAEAQANSDE</sequence>
<dbReference type="InterPro" id="IPR036388">
    <property type="entry name" value="WH-like_DNA-bd_sf"/>
</dbReference>
<name>A0A0R2JNM6_9LACO</name>
<comment type="caution">
    <text evidence="5">The sequence shown here is derived from an EMBL/GenBank/DDBJ whole genome shotgun (WGS) entry which is preliminary data.</text>
</comment>
<dbReference type="PANTHER" id="PTHR33204">
    <property type="entry name" value="TRANSCRIPTIONAL REGULATOR, MARR FAMILY"/>
    <property type="match status" value="1"/>
</dbReference>
<dbReference type="InterPro" id="IPR002577">
    <property type="entry name" value="HTH_HxlR"/>
</dbReference>
<protein>
    <submittedName>
        <fullName evidence="5">Transcription regulator</fullName>
    </submittedName>
</protein>
<dbReference type="AlphaFoldDB" id="A0A0R2JNM6"/>
<dbReference type="PROSITE" id="PS51118">
    <property type="entry name" value="HTH_HXLR"/>
    <property type="match status" value="1"/>
</dbReference>
<accession>A0A0R2JNM6</accession>
<dbReference type="EMBL" id="JQCD01000031">
    <property type="protein sequence ID" value="KRN76087.1"/>
    <property type="molecule type" value="Genomic_DNA"/>
</dbReference>
<dbReference type="Proteomes" id="UP000051673">
    <property type="component" value="Unassembled WGS sequence"/>
</dbReference>